<keyword evidence="4" id="KW-1185">Reference proteome</keyword>
<dbReference type="STRING" id="945553.A0A0D2PCW7"/>
<name>A0A0D2PCW7_HYPSF</name>
<dbReference type="Gene3D" id="2.60.40.640">
    <property type="match status" value="1"/>
</dbReference>
<feature type="compositionally biased region" description="Polar residues" evidence="1">
    <location>
        <begin position="647"/>
        <end position="675"/>
    </location>
</feature>
<dbReference type="SMART" id="SM01017">
    <property type="entry name" value="Arrestin_C"/>
    <property type="match status" value="1"/>
</dbReference>
<evidence type="ECO:0000256" key="1">
    <source>
        <dbReference type="SAM" id="MobiDB-lite"/>
    </source>
</evidence>
<feature type="domain" description="Arrestin C-terminal-like" evidence="2">
    <location>
        <begin position="304"/>
        <end position="445"/>
    </location>
</feature>
<feature type="compositionally biased region" description="Polar residues" evidence="1">
    <location>
        <begin position="725"/>
        <end position="748"/>
    </location>
</feature>
<feature type="region of interest" description="Disordered" evidence="1">
    <location>
        <begin position="536"/>
        <end position="557"/>
    </location>
</feature>
<gene>
    <name evidence="3" type="ORF">HYPSUDRAFT_722642</name>
</gene>
<dbReference type="AlphaFoldDB" id="A0A0D2PCW7"/>
<dbReference type="InterPro" id="IPR011022">
    <property type="entry name" value="Arrestin_C-like"/>
</dbReference>
<protein>
    <recommendedName>
        <fullName evidence="2">Arrestin C-terminal-like domain-containing protein</fullName>
    </recommendedName>
</protein>
<sequence>MPTVSTTLGPSSGLAISFSEASSLPTSTASISGSPMHDLALPIQDSVYYAGMSQENDSTAVYSSDDLDESYNTPCYSACLEDTTTSRRSLLEIHGTPGQTAAELKQILGNDHSRLKSGAEISLGTFSEPQRSHISLEQAKSRSRVNLDIFLQSNKQKPVLISRGKIRLIGFESLDDGERSIFYQCSSSLSDVTRGIDRIYASEPDIEGFSTATEGTHFLPFVLYMDPESESGTAKGVLPLQSGLYIRYIAIVSLELKDPSSGARSFAHFYRDCSIWPRLNPSIVLAPTSRPIQVTASESLRMGGNGQVTLTASIHRLHWVSGQSCFVKVKVVNKSDKALKNLCLQLLRSTTVFRTGYEFDAMKGGSKAGAIADILQSSTTKKQVAQSILEVCARGTRGHASAKDALSISRGHLIEVSYEIQVIVNVGTILATEVKVSLPIEIVNFLSFDPPHPALITNPAGTNIQSSDSSPMESEYTEQYSEEESDFEDEPLDQHNDQTEHHRNDIVSENTVANNNKSPPRFADLYYSSLQENLDKAAAQHEQDTAGHGTIYPESRHGNLHSTFAARVKEKYLQRQALLASNAPIGDEEVNYQELDTGRKSSAITLEKQPSTSDSAVSPDSARQSDSVLNNQTTSPSNIDPAERITSKTPFTEPTRSSSQTFQADAERSTISGVSLPNEHIQRPYWKILALARADYLPESNSSTLLPQVTQGLLEEDPIVHVHPSSQTTCDMRSTTNNDTPKKVSSPSAPRAGSVRDKIRELEELVAKVENGV</sequence>
<evidence type="ECO:0000313" key="3">
    <source>
        <dbReference type="EMBL" id="KJA28669.1"/>
    </source>
</evidence>
<dbReference type="InterPro" id="IPR014756">
    <property type="entry name" value="Ig_E-set"/>
</dbReference>
<dbReference type="Pfam" id="PF02752">
    <property type="entry name" value="Arrestin_C"/>
    <property type="match status" value="1"/>
</dbReference>
<organism evidence="3 4">
    <name type="scientific">Hypholoma sublateritium (strain FD-334 SS-4)</name>
    <dbReference type="NCBI Taxonomy" id="945553"/>
    <lineage>
        <taxon>Eukaryota</taxon>
        <taxon>Fungi</taxon>
        <taxon>Dikarya</taxon>
        <taxon>Basidiomycota</taxon>
        <taxon>Agaricomycotina</taxon>
        <taxon>Agaricomycetes</taxon>
        <taxon>Agaricomycetidae</taxon>
        <taxon>Agaricales</taxon>
        <taxon>Agaricineae</taxon>
        <taxon>Strophariaceae</taxon>
        <taxon>Hypholoma</taxon>
    </lineage>
</organism>
<feature type="compositionally biased region" description="Basic and acidic residues" evidence="1">
    <location>
        <begin position="536"/>
        <end position="545"/>
    </location>
</feature>
<feature type="compositionally biased region" description="Polar residues" evidence="1">
    <location>
        <begin position="459"/>
        <end position="472"/>
    </location>
</feature>
<dbReference type="SUPFAM" id="SSF81296">
    <property type="entry name" value="E set domains"/>
    <property type="match status" value="1"/>
</dbReference>
<evidence type="ECO:0000259" key="2">
    <source>
        <dbReference type="SMART" id="SM01017"/>
    </source>
</evidence>
<dbReference type="InterPro" id="IPR014752">
    <property type="entry name" value="Arrestin-like_C"/>
</dbReference>
<evidence type="ECO:0000313" key="4">
    <source>
        <dbReference type="Proteomes" id="UP000054270"/>
    </source>
</evidence>
<dbReference type="OrthoDB" id="298939at2759"/>
<reference evidence="4" key="1">
    <citation type="submission" date="2014-04" db="EMBL/GenBank/DDBJ databases">
        <title>Evolutionary Origins and Diversification of the Mycorrhizal Mutualists.</title>
        <authorList>
            <consortium name="DOE Joint Genome Institute"/>
            <consortium name="Mycorrhizal Genomics Consortium"/>
            <person name="Kohler A."/>
            <person name="Kuo A."/>
            <person name="Nagy L.G."/>
            <person name="Floudas D."/>
            <person name="Copeland A."/>
            <person name="Barry K.W."/>
            <person name="Cichocki N."/>
            <person name="Veneault-Fourrey C."/>
            <person name="LaButti K."/>
            <person name="Lindquist E.A."/>
            <person name="Lipzen A."/>
            <person name="Lundell T."/>
            <person name="Morin E."/>
            <person name="Murat C."/>
            <person name="Riley R."/>
            <person name="Ohm R."/>
            <person name="Sun H."/>
            <person name="Tunlid A."/>
            <person name="Henrissat B."/>
            <person name="Grigoriev I.V."/>
            <person name="Hibbett D.S."/>
            <person name="Martin F."/>
        </authorList>
    </citation>
    <scope>NUCLEOTIDE SEQUENCE [LARGE SCALE GENOMIC DNA]</scope>
    <source>
        <strain evidence="4">FD-334 SS-4</strain>
    </source>
</reference>
<dbReference type="Proteomes" id="UP000054270">
    <property type="component" value="Unassembled WGS sequence"/>
</dbReference>
<feature type="compositionally biased region" description="Polar residues" evidence="1">
    <location>
        <begin position="603"/>
        <end position="638"/>
    </location>
</feature>
<dbReference type="EMBL" id="KN817521">
    <property type="protein sequence ID" value="KJA28669.1"/>
    <property type="molecule type" value="Genomic_DNA"/>
</dbReference>
<feature type="region of interest" description="Disordered" evidence="1">
    <location>
        <begin position="457"/>
        <end position="497"/>
    </location>
</feature>
<proteinExistence type="predicted"/>
<feature type="compositionally biased region" description="Acidic residues" evidence="1">
    <location>
        <begin position="480"/>
        <end position="491"/>
    </location>
</feature>
<feature type="region of interest" description="Disordered" evidence="1">
    <location>
        <begin position="603"/>
        <end position="675"/>
    </location>
</feature>
<accession>A0A0D2PCW7</accession>
<feature type="region of interest" description="Disordered" evidence="1">
    <location>
        <begin position="725"/>
        <end position="756"/>
    </location>
</feature>